<dbReference type="PANTHER" id="PTHR46910:SF37">
    <property type="entry name" value="ZN(II)2CYS6 TRANSCRIPTION FACTOR (EUROFUNG)"/>
    <property type="match status" value="1"/>
</dbReference>
<dbReference type="AlphaFoldDB" id="A0A1S9S0N7"/>
<feature type="region of interest" description="Disordered" evidence="6">
    <location>
        <begin position="50"/>
        <end position="76"/>
    </location>
</feature>
<evidence type="ECO:0000313" key="9">
    <source>
        <dbReference type="Proteomes" id="UP000190744"/>
    </source>
</evidence>
<evidence type="ECO:0000259" key="7">
    <source>
        <dbReference type="SMART" id="SM00906"/>
    </source>
</evidence>
<evidence type="ECO:0000256" key="3">
    <source>
        <dbReference type="ARBA" id="ARBA00023125"/>
    </source>
</evidence>
<evidence type="ECO:0000256" key="5">
    <source>
        <dbReference type="ARBA" id="ARBA00023242"/>
    </source>
</evidence>
<feature type="compositionally biased region" description="Basic and acidic residues" evidence="6">
    <location>
        <begin position="53"/>
        <end position="66"/>
    </location>
</feature>
<feature type="domain" description="Xylanolytic transcriptional activator regulatory" evidence="7">
    <location>
        <begin position="259"/>
        <end position="339"/>
    </location>
</feature>
<dbReference type="SMART" id="SM00906">
    <property type="entry name" value="Fungal_trans"/>
    <property type="match status" value="1"/>
</dbReference>
<gene>
    <name evidence="8" type="ORF">PEBR_00326</name>
</gene>
<keyword evidence="5" id="KW-0539">Nucleus</keyword>
<proteinExistence type="predicted"/>
<dbReference type="InterPro" id="IPR007219">
    <property type="entry name" value="XnlR_reg_dom"/>
</dbReference>
<evidence type="ECO:0000256" key="6">
    <source>
        <dbReference type="SAM" id="MobiDB-lite"/>
    </source>
</evidence>
<organism evidence="8 9">
    <name type="scientific">Penicillium brasilianum</name>
    <dbReference type="NCBI Taxonomy" id="104259"/>
    <lineage>
        <taxon>Eukaryota</taxon>
        <taxon>Fungi</taxon>
        <taxon>Dikarya</taxon>
        <taxon>Ascomycota</taxon>
        <taxon>Pezizomycotina</taxon>
        <taxon>Eurotiomycetes</taxon>
        <taxon>Eurotiomycetidae</taxon>
        <taxon>Eurotiales</taxon>
        <taxon>Aspergillaceae</taxon>
        <taxon>Penicillium</taxon>
    </lineage>
</organism>
<dbReference type="GO" id="GO:0008270">
    <property type="term" value="F:zinc ion binding"/>
    <property type="evidence" value="ECO:0007669"/>
    <property type="project" value="InterPro"/>
</dbReference>
<dbReference type="GO" id="GO:0006351">
    <property type="term" value="P:DNA-templated transcription"/>
    <property type="evidence" value="ECO:0007669"/>
    <property type="project" value="InterPro"/>
</dbReference>
<sequence>MIAQRGRRGQKITACDFCWKRKLAQRSAATKPEGFATSIHPPLRRISEANGGFRRDCHEDNDKQDDPTPLESFTSTSGKLHFAGREVGAISSETGLPLFSTEGLNWIQGKSGELVSTESVWRDRFNESRPMLFRSSPFPALPDLLLVENCAASYQQSGIRYAFPVLDSVLFRHTIHKAYGSTDDSPDVLGAKTCVIAFLIFAHLLQIDGALSSLPQVSGYVTTVQQLLPTIAEAMTVDTFQTCVILLIFQFYSGKLKSAAVTNSLAANFVFSLGAHMSFPSQSDETSGDVLSIRTKFHLRKLFWVCYTIDKELSFRIRQPPTICDEYCDLTVSASFLERLSCDFAIGVPQESIHPCRVFPSDIKLSQIKSRAYRLLYSAVAIRKTDAQLLMSIRQLDDELETWRIAIPHKYRPSLSFSHETQVNQENLDIRALIVRLEYHHCVTVIHQATGRCAGSGTSSNGTMNGINTSTALAVEASRSSLRYLQITHHILDRGSFWQVTLMPTYLMPRCQFLFLLYRYINNLLTSRLVLLYPVSASITLFCRILENPTHPSACSDHKLLSSVPRLISGMSSHHFLPGELININQLRDFIRELGRVTGCALQNVGS</sequence>
<comment type="subcellular location">
    <subcellularLocation>
        <location evidence="1">Nucleus</location>
    </subcellularLocation>
</comment>
<name>A0A1S9S0N7_PENBI</name>
<dbReference type="CDD" id="cd12148">
    <property type="entry name" value="fungal_TF_MHR"/>
    <property type="match status" value="1"/>
</dbReference>
<reference evidence="9" key="1">
    <citation type="submission" date="2015-09" db="EMBL/GenBank/DDBJ databases">
        <authorList>
            <person name="Fill T.P."/>
            <person name="Baretta J.F."/>
            <person name="de Almeida L.G."/>
            <person name="Rocha M."/>
            <person name="de Souza D.H."/>
            <person name="Malavazi I."/>
            <person name="Cerdeira L.T."/>
            <person name="Hong H."/>
            <person name="Samborskyy M."/>
            <person name="de Vasconcelos A.T."/>
            <person name="Leadlay P."/>
            <person name="Rodrigues-Filho E."/>
        </authorList>
    </citation>
    <scope>NUCLEOTIDE SEQUENCE [LARGE SCALE GENOMIC DNA]</scope>
    <source>
        <strain evidence="9">LaBioMMi 136</strain>
    </source>
</reference>
<dbReference type="PANTHER" id="PTHR46910">
    <property type="entry name" value="TRANSCRIPTION FACTOR PDR1"/>
    <property type="match status" value="1"/>
</dbReference>
<dbReference type="GO" id="GO:0003700">
    <property type="term" value="F:DNA-binding transcription factor activity"/>
    <property type="evidence" value="ECO:0007669"/>
    <property type="project" value="InterPro"/>
</dbReference>
<keyword evidence="3" id="KW-0238">DNA-binding</keyword>
<dbReference type="EMBL" id="LJBN01000007">
    <property type="protein sequence ID" value="OOQ91333.1"/>
    <property type="molecule type" value="Genomic_DNA"/>
</dbReference>
<evidence type="ECO:0000256" key="2">
    <source>
        <dbReference type="ARBA" id="ARBA00023015"/>
    </source>
</evidence>
<keyword evidence="4" id="KW-0804">Transcription</keyword>
<evidence type="ECO:0000256" key="4">
    <source>
        <dbReference type="ARBA" id="ARBA00023163"/>
    </source>
</evidence>
<dbReference type="GO" id="GO:0003677">
    <property type="term" value="F:DNA binding"/>
    <property type="evidence" value="ECO:0007669"/>
    <property type="project" value="UniProtKB-KW"/>
</dbReference>
<dbReference type="InterPro" id="IPR050987">
    <property type="entry name" value="AtrR-like"/>
</dbReference>
<dbReference type="GO" id="GO:0005634">
    <property type="term" value="C:nucleus"/>
    <property type="evidence" value="ECO:0007669"/>
    <property type="project" value="UniProtKB-SubCell"/>
</dbReference>
<evidence type="ECO:0000256" key="1">
    <source>
        <dbReference type="ARBA" id="ARBA00004123"/>
    </source>
</evidence>
<dbReference type="Proteomes" id="UP000190744">
    <property type="component" value="Unassembled WGS sequence"/>
</dbReference>
<dbReference type="Pfam" id="PF04082">
    <property type="entry name" value="Fungal_trans"/>
    <property type="match status" value="1"/>
</dbReference>
<evidence type="ECO:0000313" key="8">
    <source>
        <dbReference type="EMBL" id="OOQ91333.1"/>
    </source>
</evidence>
<keyword evidence="2" id="KW-0805">Transcription regulation</keyword>
<comment type="caution">
    <text evidence="8">The sequence shown here is derived from an EMBL/GenBank/DDBJ whole genome shotgun (WGS) entry which is preliminary data.</text>
</comment>
<protein>
    <recommendedName>
        <fullName evidence="7">Xylanolytic transcriptional activator regulatory domain-containing protein</fullName>
    </recommendedName>
</protein>
<accession>A0A1S9S0N7</accession>